<evidence type="ECO:0000256" key="11">
    <source>
        <dbReference type="ARBA" id="ARBA00022692"/>
    </source>
</evidence>
<dbReference type="SUPFAM" id="SSF51182">
    <property type="entry name" value="RmlC-like cupins"/>
    <property type="match status" value="1"/>
</dbReference>
<evidence type="ECO:0000256" key="16">
    <source>
        <dbReference type="ARBA" id="ARBA00022833"/>
    </source>
</evidence>
<evidence type="ECO:0000256" key="15">
    <source>
        <dbReference type="ARBA" id="ARBA00022777"/>
    </source>
</evidence>
<dbReference type="Pfam" id="PF20512">
    <property type="entry name" value="PMI_typeI_hel"/>
    <property type="match status" value="1"/>
</dbReference>
<dbReference type="InterPro" id="IPR011051">
    <property type="entry name" value="RmlC_Cupin_sf"/>
</dbReference>
<dbReference type="PROSITE" id="PS50011">
    <property type="entry name" value="PROTEIN_KINASE_DOM"/>
    <property type="match status" value="1"/>
</dbReference>
<evidence type="ECO:0000256" key="8">
    <source>
        <dbReference type="ARBA" id="ARBA00022535"/>
    </source>
</evidence>
<dbReference type="Gene3D" id="3.80.10.10">
    <property type="entry name" value="Ribonuclease Inhibitor"/>
    <property type="match status" value="5"/>
</dbReference>
<evidence type="ECO:0000256" key="12">
    <source>
        <dbReference type="ARBA" id="ARBA00022723"/>
    </source>
</evidence>
<keyword evidence="12" id="KW-0479">Metal-binding</keyword>
<dbReference type="CDD" id="cd07011">
    <property type="entry name" value="cupin_PMI_type_I_N"/>
    <property type="match status" value="1"/>
</dbReference>
<keyword evidence="21" id="KW-0413">Isomerase</keyword>
<dbReference type="Pfam" id="PF00560">
    <property type="entry name" value="LRR_1"/>
    <property type="match status" value="7"/>
</dbReference>
<dbReference type="InterPro" id="IPR051809">
    <property type="entry name" value="Plant_receptor-like_S/T_kinase"/>
</dbReference>
<dbReference type="PROSITE" id="PS00107">
    <property type="entry name" value="PROTEIN_KINASE_ATP"/>
    <property type="match status" value="1"/>
</dbReference>
<evidence type="ECO:0000256" key="10">
    <source>
        <dbReference type="ARBA" id="ARBA00022679"/>
    </source>
</evidence>
<evidence type="ECO:0000259" key="24">
    <source>
        <dbReference type="PROSITE" id="PS50011"/>
    </source>
</evidence>
<evidence type="ECO:0000256" key="19">
    <source>
        <dbReference type="ARBA" id="ARBA00022992"/>
    </source>
</evidence>
<evidence type="ECO:0000313" key="26">
    <source>
        <dbReference type="Proteomes" id="UP000826656"/>
    </source>
</evidence>
<dbReference type="InterPro" id="IPR008271">
    <property type="entry name" value="Ser/Thr_kinase_AS"/>
</dbReference>
<dbReference type="PRINTS" id="PR00714">
    <property type="entry name" value="MAN6PISMRASE"/>
</dbReference>
<dbReference type="InterPro" id="IPR046457">
    <property type="entry name" value="PMI_typeI_cat"/>
</dbReference>
<dbReference type="SUPFAM" id="SSF56112">
    <property type="entry name" value="Protein kinase-like (PK-like)"/>
    <property type="match status" value="1"/>
</dbReference>
<dbReference type="InterPro" id="IPR003591">
    <property type="entry name" value="Leu-rich_rpt_typical-subtyp"/>
</dbReference>
<evidence type="ECO:0000256" key="14">
    <source>
        <dbReference type="ARBA" id="ARBA00022741"/>
    </source>
</evidence>
<organism evidence="25 26">
    <name type="scientific">Solanum tuberosum</name>
    <name type="common">Potato</name>
    <dbReference type="NCBI Taxonomy" id="4113"/>
    <lineage>
        <taxon>Eukaryota</taxon>
        <taxon>Viridiplantae</taxon>
        <taxon>Streptophyta</taxon>
        <taxon>Embryophyta</taxon>
        <taxon>Tracheophyta</taxon>
        <taxon>Spermatophyta</taxon>
        <taxon>Magnoliopsida</taxon>
        <taxon>eudicotyledons</taxon>
        <taxon>Gunneridae</taxon>
        <taxon>Pentapetalae</taxon>
        <taxon>asterids</taxon>
        <taxon>lamiids</taxon>
        <taxon>Solanales</taxon>
        <taxon>Solanaceae</taxon>
        <taxon>Solanoideae</taxon>
        <taxon>Solaneae</taxon>
        <taxon>Solanum</taxon>
    </lineage>
</organism>
<keyword evidence="16" id="KW-0862">Zinc</keyword>
<dbReference type="InterPro" id="IPR013210">
    <property type="entry name" value="LRR_N_plant-typ"/>
</dbReference>
<dbReference type="EC" id="5.3.1.8" evidence="7"/>
<dbReference type="PANTHER" id="PTHR27008">
    <property type="entry name" value="OS04G0122200 PROTEIN"/>
    <property type="match status" value="1"/>
</dbReference>
<dbReference type="Gene3D" id="1.10.510.10">
    <property type="entry name" value="Transferase(Phosphotransferase) domain 1"/>
    <property type="match status" value="1"/>
</dbReference>
<dbReference type="Gene3D" id="3.30.200.20">
    <property type="entry name" value="Phosphorylase Kinase, domain 1"/>
    <property type="match status" value="1"/>
</dbReference>
<evidence type="ECO:0000256" key="23">
    <source>
        <dbReference type="SAM" id="Phobius"/>
    </source>
</evidence>
<evidence type="ECO:0000256" key="20">
    <source>
        <dbReference type="ARBA" id="ARBA00023136"/>
    </source>
</evidence>
<comment type="similarity">
    <text evidence="6">Belongs to the mannose-6-phosphate isomerase type 1 family.</text>
</comment>
<reference evidence="25 26" key="1">
    <citation type="journal article" date="2021" name="bioRxiv">
        <title>Chromosome-scale and haplotype-resolved genome assembly of a tetraploid potato cultivar.</title>
        <authorList>
            <person name="Sun H."/>
            <person name="Jiao W.-B."/>
            <person name="Krause K."/>
            <person name="Campoy J.A."/>
            <person name="Goel M."/>
            <person name="Folz-Donahue K."/>
            <person name="Kukat C."/>
            <person name="Huettel B."/>
            <person name="Schneeberger K."/>
        </authorList>
    </citation>
    <scope>NUCLEOTIDE SEQUENCE [LARGE SCALE GENOMIC DNA]</scope>
    <source>
        <strain evidence="25">SolTubOtavaFocal</strain>
        <tissue evidence="25">Leaves</tissue>
    </source>
</reference>
<accession>A0ABQ7VMX6</accession>
<keyword evidence="9" id="KW-0433">Leucine-rich repeat</keyword>
<keyword evidence="20 23" id="KW-0472">Membrane</keyword>
<dbReference type="InterPro" id="IPR011009">
    <property type="entry name" value="Kinase-like_dom_sf"/>
</dbReference>
<keyword evidence="13" id="KW-0677">Repeat</keyword>
<dbReference type="Pfam" id="PF08263">
    <property type="entry name" value="LRRNT_2"/>
    <property type="match status" value="1"/>
</dbReference>
<feature type="domain" description="Protein kinase" evidence="24">
    <location>
        <begin position="1201"/>
        <end position="1484"/>
    </location>
</feature>
<comment type="subcellular location">
    <subcellularLocation>
        <location evidence="3">Membrane</location>
    </subcellularLocation>
</comment>
<dbReference type="InterPro" id="IPR032675">
    <property type="entry name" value="LRR_dom_sf"/>
</dbReference>
<dbReference type="Pfam" id="PF00069">
    <property type="entry name" value="Pkinase"/>
    <property type="match status" value="1"/>
</dbReference>
<comment type="caution">
    <text evidence="25">The sequence shown here is derived from an EMBL/GenBank/DDBJ whole genome shotgun (WGS) entry which is preliminary data.</text>
</comment>
<comment type="cofactor">
    <cofactor evidence="2">
        <name>Zn(2+)</name>
        <dbReference type="ChEBI" id="CHEBI:29105"/>
    </cofactor>
</comment>
<keyword evidence="15" id="KW-0418">Kinase</keyword>
<gene>
    <name evidence="25" type="ORF">KY290_013853</name>
</gene>
<comment type="catalytic activity">
    <reaction evidence="1">
        <text>D-mannose 6-phosphate = D-fructose 6-phosphate</text>
        <dbReference type="Rhea" id="RHEA:12356"/>
        <dbReference type="ChEBI" id="CHEBI:58735"/>
        <dbReference type="ChEBI" id="CHEBI:61527"/>
        <dbReference type="EC" id="5.3.1.8"/>
    </reaction>
</comment>
<dbReference type="InterPro" id="IPR017441">
    <property type="entry name" value="Protein_kinase_ATP_BS"/>
</dbReference>
<keyword evidence="17 22" id="KW-0067">ATP-binding</keyword>
<evidence type="ECO:0000256" key="9">
    <source>
        <dbReference type="ARBA" id="ARBA00022614"/>
    </source>
</evidence>
<keyword evidence="14 22" id="KW-0547">Nucleotide-binding</keyword>
<comment type="pathway">
    <text evidence="4">Nucleotide-sugar biosynthesis; GDP-alpha-D-mannose biosynthesis; alpha-D-mannose 1-phosphate from D-fructose 6-phosphate: step 1/2.</text>
</comment>
<dbReference type="InterPro" id="IPR014710">
    <property type="entry name" value="RmlC-like_jellyroll"/>
</dbReference>
<keyword evidence="8" id="KW-0140">cGMP</keyword>
<dbReference type="Proteomes" id="UP000826656">
    <property type="component" value="Unassembled WGS sequence"/>
</dbReference>
<dbReference type="InterPro" id="IPR018050">
    <property type="entry name" value="Pmannose_isomerase-type1_CS"/>
</dbReference>
<dbReference type="Pfam" id="PF20511">
    <property type="entry name" value="PMI_typeI_cat"/>
    <property type="match status" value="1"/>
</dbReference>
<evidence type="ECO:0000256" key="18">
    <source>
        <dbReference type="ARBA" id="ARBA00022989"/>
    </source>
</evidence>
<evidence type="ECO:0000256" key="5">
    <source>
        <dbReference type="ARBA" id="ARBA00008684"/>
    </source>
</evidence>
<comment type="similarity">
    <text evidence="5">Belongs to the protein kinase superfamily. Ser/Thr protein kinase family.</text>
</comment>
<feature type="binding site" evidence="22">
    <location>
        <position position="1229"/>
    </location>
    <ligand>
        <name>ATP</name>
        <dbReference type="ChEBI" id="CHEBI:30616"/>
    </ligand>
</feature>
<evidence type="ECO:0000256" key="17">
    <source>
        <dbReference type="ARBA" id="ARBA00022840"/>
    </source>
</evidence>
<evidence type="ECO:0000256" key="3">
    <source>
        <dbReference type="ARBA" id="ARBA00004370"/>
    </source>
</evidence>
<keyword evidence="19" id="KW-0142">cGMP-binding</keyword>
<dbReference type="InterPro" id="IPR001611">
    <property type="entry name" value="Leu-rich_rpt"/>
</dbReference>
<evidence type="ECO:0000256" key="21">
    <source>
        <dbReference type="ARBA" id="ARBA00023235"/>
    </source>
</evidence>
<evidence type="ECO:0000256" key="2">
    <source>
        <dbReference type="ARBA" id="ARBA00001947"/>
    </source>
</evidence>
<dbReference type="Pfam" id="PF13855">
    <property type="entry name" value="LRR_8"/>
    <property type="match status" value="1"/>
</dbReference>
<name>A0ABQ7VMX6_SOLTU</name>
<evidence type="ECO:0000256" key="4">
    <source>
        <dbReference type="ARBA" id="ARBA00004666"/>
    </source>
</evidence>
<dbReference type="SUPFAM" id="SSF52058">
    <property type="entry name" value="L domain-like"/>
    <property type="match status" value="3"/>
</dbReference>
<dbReference type="InterPro" id="IPR000719">
    <property type="entry name" value="Prot_kinase_dom"/>
</dbReference>
<dbReference type="SMART" id="SM00369">
    <property type="entry name" value="LRR_TYP"/>
    <property type="match status" value="10"/>
</dbReference>
<dbReference type="Gene3D" id="2.60.120.10">
    <property type="entry name" value="Jelly Rolls"/>
    <property type="match status" value="2"/>
</dbReference>
<dbReference type="EMBL" id="JAIVGD010000011">
    <property type="protein sequence ID" value="KAH0769872.1"/>
    <property type="molecule type" value="Genomic_DNA"/>
</dbReference>
<keyword evidence="10" id="KW-0808">Transferase</keyword>
<keyword evidence="18 23" id="KW-1133">Transmembrane helix</keyword>
<evidence type="ECO:0000256" key="6">
    <source>
        <dbReference type="ARBA" id="ARBA00010772"/>
    </source>
</evidence>
<proteinExistence type="inferred from homology"/>
<evidence type="ECO:0000256" key="22">
    <source>
        <dbReference type="PROSITE-ProRule" id="PRU10141"/>
    </source>
</evidence>
<dbReference type="InterPro" id="IPR001250">
    <property type="entry name" value="Man6P_Isoase-1"/>
</dbReference>
<dbReference type="InterPro" id="IPR046458">
    <property type="entry name" value="PMI_typeI_hel"/>
</dbReference>
<evidence type="ECO:0000256" key="13">
    <source>
        <dbReference type="ARBA" id="ARBA00022737"/>
    </source>
</evidence>
<protein>
    <recommendedName>
        <fullName evidence="7">mannose-6-phosphate isomerase</fullName>
        <ecNumber evidence="7">5.3.1.8</ecNumber>
    </recommendedName>
</protein>
<dbReference type="Gene3D" id="1.10.441.10">
    <property type="entry name" value="Phosphomannose Isomerase, domain 2"/>
    <property type="match status" value="1"/>
</dbReference>
<keyword evidence="26" id="KW-1185">Reference proteome</keyword>
<sequence length="1495" mass="165854">MESDLLSAKDGRGRLVRLMGCVKNYDWGPPGKESRVARLYACNSGNYVDQEKPYAEFWMGSHDSGPSYVVEGTGVTENGLVNGKGETHKLTLKNWIQNNPSVLGEKVVNKWGTNLPFLFKVLSVAKALSIQAHPDKDLASRLHSELPDVYKDDNHKPEMALALTEFEALCGFISLEELKLIVQTVPEIVELVGTARTEQVLELNEDDGKEKGKLVLQSVFTELMSANKDVVAEVIAKLISRLHVKNQARELTEKEQVVLRLEKQYPADIGVLAAFMLNYVKLNPGEALYLGANEPHAYLYGDCIECMATSDNVVRAGLTPKHRDVKTLCSMLTYRQGFPEILLGTAVNPHVMRYIPPFDEFEVDRCILPEQSTAEFPAIPGPSIFMVVEGEGTLTSSLKEIIHEGDVLFAPANTNITVSTSSAKHTNFISDYAALMAFKSSLRLEPHHILSRNWSSDTHFCSWYGVSCLHQRVVALQLPNLAIQGRISSEIANLTQLALLDLSSNDLNGNLPSELGFLQQLRLFNVTGNSLDGTIPLNISRCRVLQELHLSDNMIKGSIPQELGRLSQLRILRLNDNNLTGKIPPLLGNLSKLEYFYLHENDLEGEIPDEIGDLTNLKLLSFRGNDFTGSIPASIFNISRLQIVDLSINALSGELPSDLGNYLPILEHLFLDSNRITGKIPVSLSNASKITHLFFTENDVQGNIPNEFGKLHELVWFEFEYNRISGAIPSSLFNISSLEILKARHNYLNGHLPYDLGTWLPNLQEIFLSHNQFSGDLPAAICNASKLENLEVANNSFTGPIPMMLGNLVDLITLNLQINLLENNPGATQLDFLNSLVTSRNLVYLILESNPLNGTFTESIGNLSSNIKVLDAANCGIRGSMPTNIGNLSGLIFLGLASNNIVGNVPPSFVGLQNLERLYLTRNKLEGTFPAELCSIGRLGLLHLEENRLSGEVPSCIGNLTELRVMSIAANNFSSKLPSSFWRLVKLDGLNLSRNLLHGFFPSDVGTLKAMRIMDLSFNRFFGEIPNSIGSLQYLVSLDMSRNALQGPIPDTFSNLIVLEALDLSTNALSGVIPKSLELLRDLKYLNVSFNNLQGEVPKKGVFANVNYRFLMGNPRLCGAPDLYIPICPAQGRKTTRKKSIILRTAVPVAVTFLILVALFFTWMIWSRKKHVIGNNESDYPPRIAHQKITYYELLQATENFSQSKLIGIGSSGTVYQGTFSGGAVFAIKVFDMQWQRGLRNFDSECEILSNVRHRNLVKIVSTCSNLDFTAIVLEYMPNGSLDKRLYSDENCLSLVERLNIIIDVALAMEYLHHDYTVPIVHCDLKPGNVLLDQDLTAHVADFGIAKMLAQEGNMAQTKTLGTIGYIAPEYGLDGQISTSSDVYSFGILVLETFTRKKPTDDLFSGDLSLHKWTSLSFPDAVLDILDADLVSDIGFTIDENQSQIKQLLVLIINVAFLCLKELPEERINMREVVVQLNKIRAELTKLLTQIPFKI</sequence>
<dbReference type="SMART" id="SM00220">
    <property type="entry name" value="S_TKc"/>
    <property type="match status" value="1"/>
</dbReference>
<dbReference type="InterPro" id="IPR016305">
    <property type="entry name" value="Mannose-6-P_Isomerase"/>
</dbReference>
<dbReference type="PROSITE" id="PS00108">
    <property type="entry name" value="PROTEIN_KINASE_ST"/>
    <property type="match status" value="1"/>
</dbReference>
<dbReference type="PANTHER" id="PTHR27008:SF575">
    <property type="entry name" value="LRR RECEPTOR-LIKE SERINE_THREONINE-PROTEIN KINASE EFR"/>
    <property type="match status" value="1"/>
</dbReference>
<dbReference type="PROSITE" id="PS00965">
    <property type="entry name" value="PMI_I_1"/>
    <property type="match status" value="1"/>
</dbReference>
<evidence type="ECO:0000313" key="25">
    <source>
        <dbReference type="EMBL" id="KAH0769872.1"/>
    </source>
</evidence>
<feature type="transmembrane region" description="Helical" evidence="23">
    <location>
        <begin position="1141"/>
        <end position="1166"/>
    </location>
</feature>
<keyword evidence="11 23" id="KW-0812">Transmembrane</keyword>
<evidence type="ECO:0000256" key="7">
    <source>
        <dbReference type="ARBA" id="ARBA00011956"/>
    </source>
</evidence>
<dbReference type="NCBIfam" id="TIGR00218">
    <property type="entry name" value="manA"/>
    <property type="match status" value="1"/>
</dbReference>
<dbReference type="PROSITE" id="PS00966">
    <property type="entry name" value="PMI_I_2"/>
    <property type="match status" value="1"/>
</dbReference>
<evidence type="ECO:0000256" key="1">
    <source>
        <dbReference type="ARBA" id="ARBA00000757"/>
    </source>
</evidence>